<protein>
    <submittedName>
        <fullName evidence="3">Uncharacterized protein</fullName>
    </submittedName>
</protein>
<sequence>MLQRNKNKSTASLNVLSCKPVVPFANKPTKAQKFFQQSAQLPKSLANEMMLSSNNPDVDGRPSKPINTEVEVPDENDPFYQIEKVTNKIGHLMTNYEEQSQLDHYAMLQELDSNFQINNLDHREILDESRKTVNELMNKTKVLKETQVGMLDDLSTWFSREEKSLKEADITSNTAVDMTVAVTTDDLLEVLNSSAGTSQERVSKAIALHGDIVSKAYIKIHQLERKNHEQEKLVNDLQRQVMEMTPKVKRKQTNQTSSDKQKQLQLAMTRISSQEETIKKLNERIEQLIGQSVLQHVTSETNVSDESALLKTHDLLSMELQLDKKEALIQSQKDEIFKLKHDIQTLEADKTFLESQAFTYQEKIELEKQRYDSLQRQFLETFNNQQDSEQTEKKPNPLVEQVLQLEAEVKKLRDQLDSEKKASYAQMEARIKDLKREFEVRELELKKRQLGSAIGGSHQAVYEALQAQHDNEMSVIKKNYEEQISEMKKNFEQDKKNFELQFNEKMKDFQKQLQNQALASGGNDAGKYIDALQKQYEEKEAEMKRTMMERLDSQREGFRKEVDKRDDEINRLTAELEELRMISNMSTAEPTARIKEIESPKIEEDDAQKEMDNLAEMELNRSGIPPDFKEQVNDLLAKYAKEMDQKYRTKMYNQKQKIDEFWQQQLRNTEDRLNFEIETQKEESEATIAQLNTIIAELEGKESAANIESIRSEFLDQINRANEIESQNKKLTVENQLLKAQLSKGNDDFTVIELTQALAEQTNELNELRAKMSELKNQLKETEDKLLSAHNENAKFRKKQQSIKSMSVPFSSSPHESFYEYCHQDLFQLSIPLQKGLPEMKVEGPHSYFMYYEITTSIEPRLQEHMKMLKSRARFDPKSILFFENCKDKETVLPSEPVVMIDNGDYSFYLLDNEQVKSKKKNKLYVSPMRLFCINEDPKQNEPIIQYITKKDSKPKIILSSSQQEIASIFMLKPKLKMMKKILIVDNEPPPEKVCSKVYPMKLDIPPLSDEDLLLLLKSRENSENKESKDNNEKEEHQNEKKEDEENHSPKFSRVVQLSIQKDEVVSVSPFISEPVDVAVQVMIENQPEIKIREPLTHMPPLEIFGVNGIEIRPDEPVICDPSVHFNGINNQDQFDEDNQKKYEIQLLTHEGDLIDIPPIQSIDATTDLNATKIVSQMTIDDTQAMNNRLQLVVSELQSINQEPDPVKRMQLQETLGVSLDVEKDSLISQMRERITELEQMMNRVADDPSPSPREVSQFQTVSISPEESTLSIIPHDSEIDKDTVAIVTNRVESETQTDKTESEEVGTTTMDFTTPDDITPVVVDENPKVIITEKPVSLNVSQNLTVANVIPETSSVEKKNTKLEFSGIESSIIENTKVSQSQIVTSHVIENIAPKIVLTSETSVSPMPQTPISEFSAHEIETNNTENNETNTNDIESVEKEKNLQLNISAPFQILEMADTVDLSTEYGVQFEIKPKSPEIIETNKMVLQVDNSVSCEFGDTKVFTFSNVDQFSAGPKKKASLLATETVIEIGERPIGNRASSPIPIYKVSVGINHSSGKVQEGKQLMTEITEKGSKRMALNMNNVKVARTSAQMKILTKVTKDIANVAPEYKKGDPKIMQIQNQAEQISELKKQLLQLQLSSPEEMPKIISVVNHTMNNISNGLDSIETDPAVVISKSKGTTARSNVSNINKNHSSMLLREAIETTDGLAKSMINYHTSLMNNQSSIFARINEATNQFLKEMDQPGGATTEKQSRFLRSVNDVAAEISETISTLEAEIAKNNELKISLHQAKDQLKKTEKFLEDLQKENLDLKMGSGKSQLVKQLINARKDLINLMKNETTENQFIKSENDAQKIIPKIANRGKNDNNARQAGASAILDRIIKLSSEEKPNWTLISDLINEAITLLEENDAKKKARSIIDKLNIDIKALQAENQRLQTDMIISDRDFQVTKSKLNSQIEQLQRSLDIANEHSAMLERQLGTHQLLQKSMESESKVRALENELNLARHDDKQHYDELMNANKRLSELTTEVSQLKDELQKSKDRYAMLFSQATDTQTTNEALKNRTDEILQQAEIAAQRAKALDQMRSNASQEADDLADQLTEATAENAKLKNLIVLAQQKINNLENEVLNEKANKIIVGGNGKNGGGSSDAPKIFKAYQQRIEQYMGLLTKHGNDLIDLRARHATDQKSLILMKRENRKTQNDLKMQNLRYECSKQENSLLQKSLAARDETIRALKREIERLRSLLAMQGPLKQKIIAFEKEKNDAEKAVIQTQEVVEQTKAKRDKFANKNPVVTNYFDGLLRRQQETLARLERKRKEMRELDEKNKLATLRAVSQVVHMAELQIPEEVILKMMPRPQPVAKLQRHHEIEERKKISKIEEANLMKEVEEINNAENEKLETEIFLSTRSAQPSHNLNDKAAAALSMKKAKAPSYADTLQMIGSLVDQKSPRTLQEMLRNARHSRIVIPVQQNPPHRRKDVPNLLSIKPMRK</sequence>
<feature type="coiled-coil region" evidence="1">
    <location>
        <begin position="477"/>
        <end position="582"/>
    </location>
</feature>
<dbReference type="OrthoDB" id="2441647at2759"/>
<feature type="region of interest" description="Disordered" evidence="2">
    <location>
        <begin position="51"/>
        <end position="72"/>
    </location>
</feature>
<feature type="region of interest" description="Disordered" evidence="2">
    <location>
        <begin position="1020"/>
        <end position="1052"/>
    </location>
</feature>
<evidence type="ECO:0000256" key="1">
    <source>
        <dbReference type="SAM" id="Coils"/>
    </source>
</evidence>
<feature type="region of interest" description="Disordered" evidence="2">
    <location>
        <begin position="1293"/>
        <end position="1319"/>
    </location>
</feature>
<evidence type="ECO:0000313" key="4">
    <source>
        <dbReference type="Proteomes" id="UP000179807"/>
    </source>
</evidence>
<organism evidence="3 4">
    <name type="scientific">Tritrichomonas foetus</name>
    <dbReference type="NCBI Taxonomy" id="1144522"/>
    <lineage>
        <taxon>Eukaryota</taxon>
        <taxon>Metamonada</taxon>
        <taxon>Parabasalia</taxon>
        <taxon>Tritrichomonadida</taxon>
        <taxon>Tritrichomonadidae</taxon>
        <taxon>Tritrichomonas</taxon>
    </lineage>
</organism>
<keyword evidence="1" id="KW-0175">Coiled coil</keyword>
<comment type="caution">
    <text evidence="3">The sequence shown here is derived from an EMBL/GenBank/DDBJ whole genome shotgun (WGS) entry which is preliminary data.</text>
</comment>
<accession>A0A1J4JI84</accession>
<gene>
    <name evidence="3" type="ORF">TRFO_35649</name>
</gene>
<dbReference type="PANTHER" id="PTHR23159">
    <property type="entry name" value="CENTROSOMAL PROTEIN 2"/>
    <property type="match status" value="1"/>
</dbReference>
<feature type="compositionally biased region" description="Basic and acidic residues" evidence="2">
    <location>
        <begin position="1020"/>
        <end position="1049"/>
    </location>
</feature>
<dbReference type="PANTHER" id="PTHR23159:SF60">
    <property type="entry name" value="SPINDLE ASSEMBLY ABNORMAL PROTEIN 4"/>
    <property type="match status" value="1"/>
</dbReference>
<feature type="coiled-coil region" evidence="1">
    <location>
        <begin position="663"/>
        <end position="799"/>
    </location>
</feature>
<dbReference type="Proteomes" id="UP000179807">
    <property type="component" value="Unassembled WGS sequence"/>
</dbReference>
<reference evidence="3" key="1">
    <citation type="submission" date="2016-10" db="EMBL/GenBank/DDBJ databases">
        <authorList>
            <person name="Benchimol M."/>
            <person name="Almeida L.G."/>
            <person name="Vasconcelos A.T."/>
            <person name="Perreira-Neves A."/>
            <person name="Rosa I.A."/>
            <person name="Tasca T."/>
            <person name="Bogo M.R."/>
            <person name="de Souza W."/>
        </authorList>
    </citation>
    <scope>NUCLEOTIDE SEQUENCE [LARGE SCALE GENOMIC DNA]</scope>
    <source>
        <strain evidence="3">K</strain>
    </source>
</reference>
<dbReference type="RefSeq" id="XP_068351176.1">
    <property type="nucleotide sequence ID" value="XM_068510380.1"/>
</dbReference>
<evidence type="ECO:0000313" key="3">
    <source>
        <dbReference type="EMBL" id="OHS98039.1"/>
    </source>
</evidence>
<dbReference type="GeneID" id="94845084"/>
<dbReference type="VEuPathDB" id="TrichDB:TRFO_35649"/>
<feature type="coiled-coil region" evidence="1">
    <location>
        <begin position="264"/>
        <end position="291"/>
    </location>
</feature>
<feature type="coiled-coil region" evidence="1">
    <location>
        <begin position="1758"/>
        <end position="1843"/>
    </location>
</feature>
<feature type="coiled-coil region" evidence="1">
    <location>
        <begin position="315"/>
        <end position="377"/>
    </location>
</feature>
<feature type="coiled-coil region" evidence="1">
    <location>
        <begin position="1913"/>
        <end position="2135"/>
    </location>
</feature>
<feature type="compositionally biased region" description="Basic and acidic residues" evidence="2">
    <location>
        <begin position="1293"/>
        <end position="1303"/>
    </location>
</feature>
<keyword evidence="4" id="KW-1185">Reference proteome</keyword>
<proteinExistence type="predicted"/>
<feature type="coiled-coil region" evidence="1">
    <location>
        <begin position="2226"/>
        <end position="2333"/>
    </location>
</feature>
<feature type="coiled-coil region" evidence="1">
    <location>
        <begin position="402"/>
        <end position="444"/>
    </location>
</feature>
<name>A0A1J4JI84_9EUKA</name>
<dbReference type="EMBL" id="MLAK01001079">
    <property type="protein sequence ID" value="OHS98039.1"/>
    <property type="molecule type" value="Genomic_DNA"/>
</dbReference>
<evidence type="ECO:0000256" key="2">
    <source>
        <dbReference type="SAM" id="MobiDB-lite"/>
    </source>
</evidence>